<evidence type="ECO:0000313" key="2">
    <source>
        <dbReference type="Proteomes" id="UP000271624"/>
    </source>
</evidence>
<comment type="caution">
    <text evidence="1">The sequence shown here is derived from an EMBL/GenBank/DDBJ whole genome shotgun (WGS) entry which is preliminary data.</text>
</comment>
<evidence type="ECO:0000313" key="1">
    <source>
        <dbReference type="EMBL" id="RUT01295.1"/>
    </source>
</evidence>
<sequence length="62" mass="6744">MAPFLLTCTKSLASVFELTEAPFLVESRGMTFLLNPCGDDLESGELLLMGVRFGFAGWLGNE</sequence>
<dbReference type="EMBL" id="RSCL01000020">
    <property type="protein sequence ID" value="RUT01295.1"/>
    <property type="molecule type" value="Genomic_DNA"/>
</dbReference>
<accession>A0A433V5E4</accession>
<organism evidence="1 2">
    <name type="scientific">Dulcicalothrix desertica PCC 7102</name>
    <dbReference type="NCBI Taxonomy" id="232991"/>
    <lineage>
        <taxon>Bacteria</taxon>
        <taxon>Bacillati</taxon>
        <taxon>Cyanobacteriota</taxon>
        <taxon>Cyanophyceae</taxon>
        <taxon>Nostocales</taxon>
        <taxon>Calotrichaceae</taxon>
        <taxon>Dulcicalothrix</taxon>
    </lineage>
</organism>
<keyword evidence="2" id="KW-1185">Reference proteome</keyword>
<reference evidence="1" key="2">
    <citation type="journal article" date="2019" name="Genome Biol. Evol.">
        <title>Day and night: Metabolic profiles and evolutionary relationships of six axenic non-marine cyanobacteria.</title>
        <authorList>
            <person name="Will S.E."/>
            <person name="Henke P."/>
            <person name="Boedeker C."/>
            <person name="Huang S."/>
            <person name="Brinkmann H."/>
            <person name="Rohde M."/>
            <person name="Jarek M."/>
            <person name="Friedl T."/>
            <person name="Seufert S."/>
            <person name="Schumacher M."/>
            <person name="Overmann J."/>
            <person name="Neumann-Schaal M."/>
            <person name="Petersen J."/>
        </authorList>
    </citation>
    <scope>NUCLEOTIDE SEQUENCE [LARGE SCALE GENOMIC DNA]</scope>
    <source>
        <strain evidence="1">PCC 7102</strain>
    </source>
</reference>
<name>A0A433V5E4_9CYAN</name>
<dbReference type="Proteomes" id="UP000271624">
    <property type="component" value="Unassembled WGS sequence"/>
</dbReference>
<reference evidence="1" key="1">
    <citation type="submission" date="2018-12" db="EMBL/GenBank/DDBJ databases">
        <authorList>
            <person name="Will S."/>
            <person name="Neumann-Schaal M."/>
            <person name="Henke P."/>
        </authorList>
    </citation>
    <scope>NUCLEOTIDE SEQUENCE</scope>
    <source>
        <strain evidence="1">PCC 7102</strain>
    </source>
</reference>
<dbReference type="AlphaFoldDB" id="A0A433V5E4"/>
<protein>
    <submittedName>
        <fullName evidence="1">Uncharacterized protein</fullName>
    </submittedName>
</protein>
<gene>
    <name evidence="1" type="ORF">DSM106972_068460</name>
</gene>
<proteinExistence type="predicted"/>